<keyword evidence="4" id="KW-1185">Reference proteome</keyword>
<dbReference type="Proteomes" id="UP001152049">
    <property type="component" value="Unassembled WGS sequence"/>
</dbReference>
<accession>A0A9W8RNY9</accession>
<dbReference type="Pfam" id="PF26335">
    <property type="entry name" value="ARB_00930_C"/>
    <property type="match status" value="1"/>
</dbReference>
<feature type="domain" description="Beta-lactamase-related" evidence="1">
    <location>
        <begin position="2"/>
        <end position="163"/>
    </location>
</feature>
<dbReference type="EMBL" id="JAOQAZ010000029">
    <property type="protein sequence ID" value="KAJ4250896.1"/>
    <property type="molecule type" value="Genomic_DNA"/>
</dbReference>
<dbReference type="PANTHER" id="PTHR22935:SF97">
    <property type="entry name" value="BETA-LACTAMASE-RELATED DOMAIN-CONTAINING PROTEIN"/>
    <property type="match status" value="1"/>
</dbReference>
<evidence type="ECO:0000313" key="3">
    <source>
        <dbReference type="EMBL" id="KAJ4250896.1"/>
    </source>
</evidence>
<evidence type="ECO:0000259" key="2">
    <source>
        <dbReference type="Pfam" id="PF26335"/>
    </source>
</evidence>
<dbReference type="AlphaFoldDB" id="A0A9W8RNY9"/>
<dbReference type="PANTHER" id="PTHR22935">
    <property type="entry name" value="PENICILLIN-BINDING PROTEIN"/>
    <property type="match status" value="1"/>
</dbReference>
<comment type="caution">
    <text evidence="3">The sequence shown here is derived from an EMBL/GenBank/DDBJ whole genome shotgun (WGS) entry which is preliminary data.</text>
</comment>
<gene>
    <name evidence="3" type="ORF">NW762_011546</name>
</gene>
<evidence type="ECO:0000313" key="4">
    <source>
        <dbReference type="Proteomes" id="UP001152049"/>
    </source>
</evidence>
<dbReference type="Gene3D" id="3.40.710.10">
    <property type="entry name" value="DD-peptidase/beta-lactamase superfamily"/>
    <property type="match status" value="1"/>
</dbReference>
<dbReference type="Pfam" id="PF00144">
    <property type="entry name" value="Beta-lactamase"/>
    <property type="match status" value="1"/>
</dbReference>
<evidence type="ECO:0008006" key="5">
    <source>
        <dbReference type="Google" id="ProtNLM"/>
    </source>
</evidence>
<proteinExistence type="predicted"/>
<evidence type="ECO:0000259" key="1">
    <source>
        <dbReference type="Pfam" id="PF00144"/>
    </source>
</evidence>
<reference evidence="3" key="1">
    <citation type="submission" date="2022-09" db="EMBL/GenBank/DDBJ databases">
        <title>Fusarium specimens isolated from Avocado Roots.</title>
        <authorList>
            <person name="Stajich J."/>
            <person name="Roper C."/>
            <person name="Heimlech-Rivalta G."/>
        </authorList>
    </citation>
    <scope>NUCLEOTIDE SEQUENCE</scope>
    <source>
        <strain evidence="3">CF00136</strain>
    </source>
</reference>
<dbReference type="InterPro" id="IPR012338">
    <property type="entry name" value="Beta-lactam/transpept-like"/>
</dbReference>
<protein>
    <recommendedName>
        <fullName evidence="5">Beta-lactamase-related domain-containing protein</fullName>
    </recommendedName>
</protein>
<name>A0A9W8RNY9_9HYPO</name>
<dbReference type="InterPro" id="IPR001466">
    <property type="entry name" value="Beta-lactam-related"/>
</dbReference>
<dbReference type="OrthoDB" id="10250282at2759"/>
<organism evidence="3 4">
    <name type="scientific">Fusarium torreyae</name>
    <dbReference type="NCBI Taxonomy" id="1237075"/>
    <lineage>
        <taxon>Eukaryota</taxon>
        <taxon>Fungi</taxon>
        <taxon>Dikarya</taxon>
        <taxon>Ascomycota</taxon>
        <taxon>Pezizomycotina</taxon>
        <taxon>Sordariomycetes</taxon>
        <taxon>Hypocreomycetidae</taxon>
        <taxon>Hypocreales</taxon>
        <taxon>Nectriaceae</taxon>
        <taxon>Fusarium</taxon>
    </lineage>
</organism>
<dbReference type="InterPro" id="IPR058664">
    <property type="entry name" value="ARB_00930-like_C"/>
</dbReference>
<sequence>MTGKPFQKSFQSSLLDPLSMKRTTLETPKDKGNAIIPDNDLLSWWNITTGDSSPYGGMFSTAADLTRLGQSIFKSSILDPPTTGSWLKPITHTADLRMSVGMPWEIHRAHLPLGNGTRVVDLYTKNGALGLYTAIIVLSPEHELGYVALMAGAGRNRLLSYLPDLVTQKLLPAAEDAAREVATKQFSGIFKSRESQMTIVMDDTLVIKKWTRGDMDVLAIYAALQWPGLQLTPVLRLYPMGLEEYGRMSFRGILEVKVDKSDAEVAEVSAGSFSSGCLSWGVVGALTYGNVGFDDFEFEINQDGKATGLRPRVMRETLKRVN</sequence>
<feature type="domain" description="Beta-lactamase-like ARB-00930-like C-terminal" evidence="2">
    <location>
        <begin position="178"/>
        <end position="321"/>
    </location>
</feature>
<dbReference type="InterPro" id="IPR051478">
    <property type="entry name" value="Beta-lactamase-like_AB/R"/>
</dbReference>
<dbReference type="SUPFAM" id="SSF56601">
    <property type="entry name" value="beta-lactamase/transpeptidase-like"/>
    <property type="match status" value="1"/>
</dbReference>